<name>W6JWZ8_9MICO</name>
<sequence length="247" mass="25474">MRQFALPTPARRTAGALTAAALTVSGVAAITAAASSASAALPATATLAAVSHPASAVNELTMQRAEQAISRSHQRAAVQAVTESRLQRQAQAAAQSADAIDVHKKQQAKAAKAAKAAAAKKAAAKRAAAKKAAAQQKAAAALAAARKDPQSVARSLLSEYGFGADQFGCLVQLWTGESDWNYRAANPSSGAYGIPQSLPGSKMASAGADWQTNPATQIRWGLGYIKASYGTPCGALSAWQSRYPHWY</sequence>
<feature type="signal peptide" evidence="1">
    <location>
        <begin position="1"/>
        <end position="39"/>
    </location>
</feature>
<dbReference type="STRING" id="1193182.BN11_2380003"/>
<evidence type="ECO:0000313" key="2">
    <source>
        <dbReference type="EMBL" id="CCH73160.1"/>
    </source>
</evidence>
<dbReference type="EMBL" id="CAJA01000155">
    <property type="protein sequence ID" value="CCH73160.1"/>
    <property type="molecule type" value="Genomic_DNA"/>
</dbReference>
<comment type="caution">
    <text evidence="2">The sequence shown here is derived from an EMBL/GenBank/DDBJ whole genome shotgun (WGS) entry which is preliminary data.</text>
</comment>
<dbReference type="InterPro" id="IPR023346">
    <property type="entry name" value="Lysozyme-like_dom_sf"/>
</dbReference>
<feature type="chain" id="PRO_5004878729" evidence="1">
    <location>
        <begin position="40"/>
        <end position="247"/>
    </location>
</feature>
<accession>W6JWZ8</accession>
<protein>
    <submittedName>
        <fullName evidence="2">Secreted protein</fullName>
    </submittedName>
</protein>
<dbReference type="Proteomes" id="UP000035763">
    <property type="component" value="Unassembled WGS sequence"/>
</dbReference>
<keyword evidence="1" id="KW-0732">Signal</keyword>
<dbReference type="SUPFAM" id="SSF53955">
    <property type="entry name" value="Lysozyme-like"/>
    <property type="match status" value="1"/>
</dbReference>
<reference evidence="2 3" key="1">
    <citation type="journal article" date="2013" name="ISME J.">
        <title>A metabolic model for members of the genus Tetrasphaera involved in enhanced biological phosphorus removal.</title>
        <authorList>
            <person name="Kristiansen R."/>
            <person name="Nguyen H.T.T."/>
            <person name="Saunders A.M."/>
            <person name="Nielsen J.L."/>
            <person name="Wimmer R."/>
            <person name="Le V.Q."/>
            <person name="McIlroy S.J."/>
            <person name="Petrovski S."/>
            <person name="Seviour R.J."/>
            <person name="Calteau A."/>
            <person name="Nielsen K.L."/>
            <person name="Nielsen P.H."/>
        </authorList>
    </citation>
    <scope>NUCLEOTIDE SEQUENCE [LARGE SCALE GENOMIC DNA]</scope>
    <source>
        <strain evidence="2 3">Ben110</strain>
    </source>
</reference>
<dbReference type="AlphaFoldDB" id="W6JWZ8"/>
<organism evidence="2 3">
    <name type="scientific">Nostocoides australiense Ben110</name>
    <dbReference type="NCBI Taxonomy" id="1193182"/>
    <lineage>
        <taxon>Bacteria</taxon>
        <taxon>Bacillati</taxon>
        <taxon>Actinomycetota</taxon>
        <taxon>Actinomycetes</taxon>
        <taxon>Micrococcales</taxon>
        <taxon>Intrasporangiaceae</taxon>
        <taxon>Nostocoides</taxon>
    </lineage>
</organism>
<proteinExistence type="predicted"/>
<evidence type="ECO:0000313" key="3">
    <source>
        <dbReference type="Proteomes" id="UP000035763"/>
    </source>
</evidence>
<dbReference type="RefSeq" id="WP_053084112.1">
    <property type="nucleotide sequence ID" value="NZ_HG764815.1"/>
</dbReference>
<keyword evidence="3" id="KW-1185">Reference proteome</keyword>
<evidence type="ECO:0000256" key="1">
    <source>
        <dbReference type="SAM" id="SignalP"/>
    </source>
</evidence>
<gene>
    <name evidence="2" type="ORF">BN11_2380003</name>
</gene>